<gene>
    <name evidence="5" type="ORF">SAMN05661012_03562</name>
</gene>
<dbReference type="Proteomes" id="UP000183788">
    <property type="component" value="Unassembled WGS sequence"/>
</dbReference>
<dbReference type="InterPro" id="IPR003313">
    <property type="entry name" value="AraC-bd"/>
</dbReference>
<dbReference type="AlphaFoldDB" id="A0A1K1RBA9"/>
<keyword evidence="3" id="KW-0804">Transcription</keyword>
<dbReference type="Gene3D" id="1.10.10.60">
    <property type="entry name" value="Homeodomain-like"/>
    <property type="match status" value="1"/>
</dbReference>
<proteinExistence type="predicted"/>
<dbReference type="InterPro" id="IPR018060">
    <property type="entry name" value="HTH_AraC"/>
</dbReference>
<dbReference type="SMART" id="SM00342">
    <property type="entry name" value="HTH_ARAC"/>
    <property type="match status" value="1"/>
</dbReference>
<evidence type="ECO:0000313" key="5">
    <source>
        <dbReference type="EMBL" id="SFW69209.1"/>
    </source>
</evidence>
<dbReference type="STRING" id="1004.SAMN05661012_03562"/>
<dbReference type="InterPro" id="IPR020449">
    <property type="entry name" value="Tscrpt_reg_AraC-type_HTH"/>
</dbReference>
<evidence type="ECO:0000256" key="3">
    <source>
        <dbReference type="ARBA" id="ARBA00023163"/>
    </source>
</evidence>
<name>A0A1K1RBA9_9BACT</name>
<dbReference type="InterPro" id="IPR009057">
    <property type="entry name" value="Homeodomain-like_sf"/>
</dbReference>
<dbReference type="GO" id="GO:0003700">
    <property type="term" value="F:DNA-binding transcription factor activity"/>
    <property type="evidence" value="ECO:0007669"/>
    <property type="project" value="InterPro"/>
</dbReference>
<dbReference type="PANTHER" id="PTHR43280:SF32">
    <property type="entry name" value="TRANSCRIPTIONAL REGULATORY PROTEIN"/>
    <property type="match status" value="1"/>
</dbReference>
<dbReference type="PRINTS" id="PR00032">
    <property type="entry name" value="HTHARAC"/>
</dbReference>
<dbReference type="EMBL" id="FPIZ01000011">
    <property type="protein sequence ID" value="SFW69209.1"/>
    <property type="molecule type" value="Genomic_DNA"/>
</dbReference>
<organism evidence="5 6">
    <name type="scientific">Chitinophaga sancti</name>
    <dbReference type="NCBI Taxonomy" id="1004"/>
    <lineage>
        <taxon>Bacteria</taxon>
        <taxon>Pseudomonadati</taxon>
        <taxon>Bacteroidota</taxon>
        <taxon>Chitinophagia</taxon>
        <taxon>Chitinophagales</taxon>
        <taxon>Chitinophagaceae</taxon>
        <taxon>Chitinophaga</taxon>
    </lineage>
</organism>
<keyword evidence="2 5" id="KW-0238">DNA-binding</keyword>
<dbReference type="SUPFAM" id="SSF46689">
    <property type="entry name" value="Homeodomain-like"/>
    <property type="match status" value="1"/>
</dbReference>
<evidence type="ECO:0000256" key="1">
    <source>
        <dbReference type="ARBA" id="ARBA00023015"/>
    </source>
</evidence>
<evidence type="ECO:0000256" key="2">
    <source>
        <dbReference type="ARBA" id="ARBA00023125"/>
    </source>
</evidence>
<evidence type="ECO:0000313" key="6">
    <source>
        <dbReference type="Proteomes" id="UP000183788"/>
    </source>
</evidence>
<keyword evidence="1" id="KW-0805">Transcription regulation</keyword>
<dbReference type="Pfam" id="PF12833">
    <property type="entry name" value="HTH_18"/>
    <property type="match status" value="1"/>
</dbReference>
<reference evidence="5 6" key="1">
    <citation type="submission" date="2016-11" db="EMBL/GenBank/DDBJ databases">
        <authorList>
            <person name="Jaros S."/>
            <person name="Januszkiewicz K."/>
            <person name="Wedrychowicz H."/>
        </authorList>
    </citation>
    <scope>NUCLEOTIDE SEQUENCE [LARGE SCALE GENOMIC DNA]</scope>
    <source>
        <strain evidence="5 6">DSM 784</strain>
    </source>
</reference>
<feature type="domain" description="HTH araC/xylS-type" evidence="4">
    <location>
        <begin position="192"/>
        <end position="292"/>
    </location>
</feature>
<accession>A0A1K1RBA9</accession>
<dbReference type="SUPFAM" id="SSF51215">
    <property type="entry name" value="Regulatory protein AraC"/>
    <property type="match status" value="1"/>
</dbReference>
<sequence length="296" mass="34131">MIISKMRSVKHKIPVINGRNFRDKYFYPVDTRTDTGKFEIHRREDEGYRCQPMITANRLDFYMVVLVTGGEGIKTFGTKQYYIRKGMLCFISPGMVTNWESVVDEHQGYIITFDAHILPRLHTYPFFQLDGCPVIQLNAEQQADFHHYFQEIEKEYKAGQLELIKAFLTVVFLKAQQLYTATEQGAGSNAAIRLTAAFTFLIDKDFEQKLATYAGLLNVTQNHLNDTVKAVTGKTPGTHIHERMVKEAAQLLVHTELTIAEICYRLNFSDQSYFIRFFKKYTGFTPGQYRSNTKGL</sequence>
<dbReference type="PANTHER" id="PTHR43280">
    <property type="entry name" value="ARAC-FAMILY TRANSCRIPTIONAL REGULATOR"/>
    <property type="match status" value="1"/>
</dbReference>
<dbReference type="Pfam" id="PF02311">
    <property type="entry name" value="AraC_binding"/>
    <property type="match status" value="1"/>
</dbReference>
<evidence type="ECO:0000259" key="4">
    <source>
        <dbReference type="PROSITE" id="PS01124"/>
    </source>
</evidence>
<dbReference type="PROSITE" id="PS01124">
    <property type="entry name" value="HTH_ARAC_FAMILY_2"/>
    <property type="match status" value="1"/>
</dbReference>
<dbReference type="InterPro" id="IPR037923">
    <property type="entry name" value="HTH-like"/>
</dbReference>
<protein>
    <submittedName>
        <fullName evidence="5">AraC-type DNA-binding protein</fullName>
    </submittedName>
</protein>
<dbReference type="GO" id="GO:0043565">
    <property type="term" value="F:sequence-specific DNA binding"/>
    <property type="evidence" value="ECO:0007669"/>
    <property type="project" value="InterPro"/>
</dbReference>